<dbReference type="Gene3D" id="3.10.450.190">
    <property type="match status" value="1"/>
</dbReference>
<sequence length="646" mass="70055">MIDKNYAGMDGFVWWMGIVESRSDPLGLGRCRVRVYSWQSESLSDIPSEDLPWAHPVNSLNSGSFTTPKEADMVFGFFADGKNAQIPIILGIVPNFQSVIPNQDIGFNDTRSLSEIKKSPKKLVSRTYKTDGTGIVLGEANTADAEILESLRYPHDDQINRPSITGLARNDLNDYDVISSRKSKSSPFITTADSQKFRQPTPAYAPKYPFNQVTESESGHSLEFDDTPGNERVTLAHRSGSFAEYYPNGTKVEEVVKNNYKIVMSDDHIHIMGHAFVTIDSDVYIRSKGDIFIEGGNNLDIKVSGKMNLSVGEELNIKAKSLNIDLDDSATVVTGGSQFYQASGGINLNSSNDVRVTAASGIDLLSEGNSNIEALGNLNMIGGILNLNSGGAATLASVGEATGIDSPSARMTKNDNPQSIDGPTNFEITSMDDDFELPIATYNKLLKDYGLPSTDTNTATPLGEPTTPPAGGSVKNVNCGLVQLVDDYSKVQLSPNFNLAQFTQNGSRKLQDQFGLTASEILCNLINLCINILEPIKAAGYDFKINSGFRREGDVPQSSSKSDHYFGRAADLSFTSMSSFDAANKIYPIVGNITKQFLLEYETSGGNGWIHVAYDGGKKHALPLATFNNHSVYAANKLVNLKSSKA</sequence>
<accession>A0A6J5KNX5</accession>
<dbReference type="EMBL" id="LR796178">
    <property type="protein sequence ID" value="CAB4124114.1"/>
    <property type="molecule type" value="Genomic_DNA"/>
</dbReference>
<name>A0A6J5KNX5_9CAUD</name>
<dbReference type="SUPFAM" id="SSF69255">
    <property type="entry name" value="gp5 N-terminal domain-like"/>
    <property type="match status" value="1"/>
</dbReference>
<evidence type="ECO:0008006" key="2">
    <source>
        <dbReference type="Google" id="ProtNLM"/>
    </source>
</evidence>
<organism evidence="1">
    <name type="scientific">uncultured Caudovirales phage</name>
    <dbReference type="NCBI Taxonomy" id="2100421"/>
    <lineage>
        <taxon>Viruses</taxon>
        <taxon>Duplodnaviria</taxon>
        <taxon>Heunggongvirae</taxon>
        <taxon>Uroviricota</taxon>
        <taxon>Caudoviricetes</taxon>
        <taxon>Peduoviridae</taxon>
        <taxon>Maltschvirus</taxon>
        <taxon>Maltschvirus maltsch</taxon>
    </lineage>
</organism>
<gene>
    <name evidence="1" type="ORF">UFOVP49_14</name>
</gene>
<dbReference type="SUPFAM" id="SSF55166">
    <property type="entry name" value="Hedgehog/DD-peptidase"/>
    <property type="match status" value="1"/>
</dbReference>
<proteinExistence type="predicted"/>
<protein>
    <recommendedName>
        <fullName evidence="2">Protein Gp5, N-terminal OB-fold domain containing protein</fullName>
    </recommendedName>
</protein>
<dbReference type="InterPro" id="IPR009045">
    <property type="entry name" value="Zn_M74/Hedgehog-like"/>
</dbReference>
<dbReference type="Gene3D" id="2.40.50.260">
    <property type="entry name" value="Nucleic acid-binding protein domain"/>
    <property type="match status" value="1"/>
</dbReference>
<dbReference type="SUPFAM" id="SSF69349">
    <property type="entry name" value="Phage fibre proteins"/>
    <property type="match status" value="1"/>
</dbReference>
<dbReference type="Gene3D" id="3.30.1380.10">
    <property type="match status" value="1"/>
</dbReference>
<evidence type="ECO:0000313" key="1">
    <source>
        <dbReference type="EMBL" id="CAB4124114.1"/>
    </source>
</evidence>
<reference evidence="1" key="1">
    <citation type="submission" date="2020-04" db="EMBL/GenBank/DDBJ databases">
        <authorList>
            <person name="Chiriac C."/>
            <person name="Salcher M."/>
            <person name="Ghai R."/>
            <person name="Kavagutti S V."/>
        </authorList>
    </citation>
    <scope>NUCLEOTIDE SEQUENCE</scope>
</reference>